<feature type="chain" id="PRO_5026216994" description="SusE outer membrane protein domain-containing protein" evidence="1">
    <location>
        <begin position="24"/>
        <end position="282"/>
    </location>
</feature>
<evidence type="ECO:0000256" key="1">
    <source>
        <dbReference type="SAM" id="SignalP"/>
    </source>
</evidence>
<evidence type="ECO:0000313" key="3">
    <source>
        <dbReference type="EMBL" id="QIM10841.1"/>
    </source>
</evidence>
<organism evidence="3">
    <name type="scientific">uncultured Muribaculaceae bacterium</name>
    <dbReference type="NCBI Taxonomy" id="2301481"/>
    <lineage>
        <taxon>Bacteria</taxon>
        <taxon>Pseudomonadati</taxon>
        <taxon>Bacteroidota</taxon>
        <taxon>Bacteroidia</taxon>
        <taxon>Bacteroidales</taxon>
        <taxon>Muribaculaceae</taxon>
        <taxon>environmental samples</taxon>
    </lineage>
</organism>
<protein>
    <recommendedName>
        <fullName evidence="2">SusE outer membrane protein domain-containing protein</fullName>
    </recommendedName>
</protein>
<sequence>MKKILLSAAVCTLALGFSSCSETWDDNPVLNTHEGEKTANFLNNPVMQDQTIMLTNGNKEGTFHLTCSQPDFGYAAVATYKVQCSLTEDFAKYEEISQDFYNCAEVNPVNGDVAAAIQKLSGVKTEADLPLPYQKLYMRLRAFVAQSESNTQYLSNVVSFAGVSSDYLAIWVSDVPVNIYLLGGMNNWGNDGLTAEWQFATGADENTWVTPVVTIPAGTEFKVADSSWGSINLGAGAPQIVAGEEYALAASDAGNIVMSADFTGVAHLKLEKGNYILTLDPK</sequence>
<gene>
    <name evidence="3" type="ORF">Muribac1_0500</name>
</gene>
<accession>A0A6G8F4C5</accession>
<feature type="signal peptide" evidence="1">
    <location>
        <begin position="1"/>
        <end position="23"/>
    </location>
</feature>
<feature type="domain" description="SusE outer membrane protein" evidence="2">
    <location>
        <begin position="40"/>
        <end position="94"/>
    </location>
</feature>
<name>A0A6G8F4C5_9BACT</name>
<evidence type="ECO:0000259" key="2">
    <source>
        <dbReference type="Pfam" id="PF14292"/>
    </source>
</evidence>
<dbReference type="InterPro" id="IPR025970">
    <property type="entry name" value="SusE"/>
</dbReference>
<dbReference type="AlphaFoldDB" id="A0A6G8F4C5"/>
<dbReference type="Pfam" id="PF14292">
    <property type="entry name" value="SusE"/>
    <property type="match status" value="1"/>
</dbReference>
<proteinExistence type="predicted"/>
<dbReference type="Gene3D" id="2.60.40.3620">
    <property type="match status" value="1"/>
</dbReference>
<keyword evidence="1" id="KW-0732">Signal</keyword>
<reference evidence="3" key="1">
    <citation type="journal article" date="2020" name="J. ISSAAS">
        <title>Lactobacilli and other gastrointestinal microbiota of Peromyscus leucopus, reservoir host for agents of Lyme disease and other zoonoses in North America.</title>
        <authorList>
            <person name="Milovic A."/>
            <person name="Bassam K."/>
            <person name="Shao H."/>
            <person name="Chatzistamou I."/>
            <person name="Tufts D.M."/>
            <person name="Diuk-Wasser M."/>
            <person name="Barbour A.G."/>
        </authorList>
    </citation>
    <scope>NUCLEOTIDE SEQUENCE</scope>
    <source>
        <strain evidence="3">LL71</strain>
    </source>
</reference>
<dbReference type="PROSITE" id="PS51257">
    <property type="entry name" value="PROKAR_LIPOPROTEIN"/>
    <property type="match status" value="1"/>
</dbReference>
<dbReference type="EMBL" id="MT002444">
    <property type="protein sequence ID" value="QIM10841.1"/>
    <property type="molecule type" value="Genomic_DNA"/>
</dbReference>